<dbReference type="EMBL" id="JADINH010000217">
    <property type="protein sequence ID" value="MBO8416857.1"/>
    <property type="molecule type" value="Genomic_DNA"/>
</dbReference>
<keyword evidence="3 5" id="KW-0067">ATP-binding</keyword>
<dbReference type="PANTHER" id="PTHR23090:SF9">
    <property type="entry name" value="GLUTAMINE-DEPENDENT NAD(+) SYNTHETASE"/>
    <property type="match status" value="1"/>
</dbReference>
<evidence type="ECO:0000259" key="7">
    <source>
        <dbReference type="Pfam" id="PF02540"/>
    </source>
</evidence>
<dbReference type="GO" id="GO:0005737">
    <property type="term" value="C:cytoplasm"/>
    <property type="evidence" value="ECO:0007669"/>
    <property type="project" value="InterPro"/>
</dbReference>
<dbReference type="GO" id="GO:0005524">
    <property type="term" value="F:ATP binding"/>
    <property type="evidence" value="ECO:0007669"/>
    <property type="project" value="UniProtKB-UniRule"/>
</dbReference>
<dbReference type="PANTHER" id="PTHR23090">
    <property type="entry name" value="NH 3 /GLUTAMINE-DEPENDENT NAD + SYNTHETASE"/>
    <property type="match status" value="1"/>
</dbReference>
<organism evidence="8 9">
    <name type="scientific">Candidatus Avisuccinivibrio stercorigallinarum</name>
    <dbReference type="NCBI Taxonomy" id="2840704"/>
    <lineage>
        <taxon>Bacteria</taxon>
        <taxon>Pseudomonadati</taxon>
        <taxon>Pseudomonadota</taxon>
        <taxon>Gammaproteobacteria</taxon>
        <taxon>Aeromonadales</taxon>
        <taxon>Succinivibrionaceae</taxon>
        <taxon>Succinivibrionaceae incertae sedis</taxon>
        <taxon>Candidatus Avisuccinivibrio</taxon>
    </lineage>
</organism>
<dbReference type="AlphaFoldDB" id="A0A9D9GRQ3"/>
<dbReference type="EC" id="6.3.5.1" evidence="5"/>
<evidence type="ECO:0000256" key="3">
    <source>
        <dbReference type="ARBA" id="ARBA00022840"/>
    </source>
</evidence>
<comment type="similarity">
    <text evidence="6">Belongs to the NAD synthetase family.</text>
</comment>
<keyword evidence="2 5" id="KW-0547">Nucleotide-binding</keyword>
<feature type="domain" description="NAD/GMP synthase" evidence="7">
    <location>
        <begin position="271"/>
        <end position="549"/>
    </location>
</feature>
<reference evidence="8" key="1">
    <citation type="submission" date="2020-10" db="EMBL/GenBank/DDBJ databases">
        <authorList>
            <person name="Gilroy R."/>
        </authorList>
    </citation>
    <scope>NUCLEOTIDE SEQUENCE</scope>
    <source>
        <strain evidence="8">17213</strain>
    </source>
</reference>
<accession>A0A9D9GRQ3</accession>
<evidence type="ECO:0000256" key="4">
    <source>
        <dbReference type="ARBA" id="ARBA00023027"/>
    </source>
</evidence>
<dbReference type="Pfam" id="PF02540">
    <property type="entry name" value="NAD_synthase"/>
    <property type="match status" value="1"/>
</dbReference>
<evidence type="ECO:0000256" key="2">
    <source>
        <dbReference type="ARBA" id="ARBA00022741"/>
    </source>
</evidence>
<dbReference type="PIRSF" id="PIRSF006630">
    <property type="entry name" value="NADS_GAT"/>
    <property type="match status" value="1"/>
</dbReference>
<dbReference type="SUPFAM" id="SSF56317">
    <property type="entry name" value="Carbon-nitrogen hydrolase"/>
    <property type="match status" value="1"/>
</dbReference>
<comment type="pathway">
    <text evidence="5">Cofactor biosynthesis; NAD(+) biosynthesis; NAD(+) from deamido-NAD(+) (L-Gln route): step 1/1.</text>
</comment>
<protein>
    <recommendedName>
        <fullName evidence="5">Glutamine-dependent NAD(+) synthetase</fullName>
        <ecNumber evidence="5">6.3.5.1</ecNumber>
    </recommendedName>
    <alternativeName>
        <fullName evidence="5">NAD(+) synthase [glutamine-hydrolyzing]</fullName>
    </alternativeName>
</protein>
<evidence type="ECO:0000313" key="8">
    <source>
        <dbReference type="EMBL" id="MBO8416857.1"/>
    </source>
</evidence>
<dbReference type="InterPro" id="IPR014445">
    <property type="entry name" value="Gln-dep_NAD_synthase"/>
</dbReference>
<keyword evidence="1 5" id="KW-0436">Ligase</keyword>
<sequence>MKIAKRIALGSFKSSAADLHSNSELMLKLAAEAKEQGFSLLLFPELSLCGTDCQDLLFNDAFALKCAQAVLTFAKALPEDLTVGFGCALRDACGRLFDAYIFVKNGEIEAIYTAKGFTPSVTDYRRRYFAETDGKEQTFFVVDSKVVHEERNGFELDGIKTAVVFDPAFDKKFKKADLVVLPAARTYEAGGIESAADNIVKLSEQCRGLIAAPNLCGNESGGAILDGVCLMARKGRLLVKSPALYFADTKLITAESGIAENTHPYNEMLRAVALGLQDFMLKSGSQGYALSLSGGADSALCAAEATIAQLLMLDELGPQEYCAKLAKVGIELPECSGDIFAYVKSVVMPRLLTTVYQASDNSGEVTRTAAREVAAALGASHHEISVSKLINDYVEVYNSICAGNPLSWEHDDITLQNIQARSRLPMIWMVANRERKLLIATSNLSEAVVGYCTMDGDTAGGVSPIAGIGKSVVRRINQHLQTEGLPFGEGKVFKLPAMSYITAQEPTAELRPGGQQTDERDLMPYVVLDFIRSHFAQSHMGPVEILEALKQCEEFKDIEPAKLAEHVRRYFLLHARSQWKRERFATGFHIERDDSSPKGFWRFPIFSSDLKVLTEDLN</sequence>
<dbReference type="GO" id="GO:0009435">
    <property type="term" value="P:NAD+ biosynthetic process"/>
    <property type="evidence" value="ECO:0007669"/>
    <property type="project" value="UniProtKB-UniRule"/>
</dbReference>
<dbReference type="InterPro" id="IPR022310">
    <property type="entry name" value="NAD/GMP_synthase"/>
</dbReference>
<dbReference type="InterPro" id="IPR036526">
    <property type="entry name" value="C-N_Hydrolase_sf"/>
</dbReference>
<dbReference type="GO" id="GO:0004359">
    <property type="term" value="F:glutaminase activity"/>
    <property type="evidence" value="ECO:0007669"/>
    <property type="project" value="InterPro"/>
</dbReference>
<proteinExistence type="inferred from homology"/>
<gene>
    <name evidence="8" type="primary">nadE</name>
    <name evidence="8" type="ORF">IAB19_10795</name>
</gene>
<comment type="caution">
    <text evidence="8">The sequence shown here is derived from an EMBL/GenBank/DDBJ whole genome shotgun (WGS) entry which is preliminary data.</text>
</comment>
<name>A0A9D9GRQ3_9GAMM</name>
<dbReference type="Proteomes" id="UP000823631">
    <property type="component" value="Unassembled WGS sequence"/>
</dbReference>
<dbReference type="GO" id="GO:0003952">
    <property type="term" value="F:NAD+ synthase (glutamine-hydrolyzing) activity"/>
    <property type="evidence" value="ECO:0007669"/>
    <property type="project" value="UniProtKB-UniRule"/>
</dbReference>
<evidence type="ECO:0000256" key="5">
    <source>
        <dbReference type="PIRNR" id="PIRNR006630"/>
    </source>
</evidence>
<dbReference type="Gene3D" id="3.40.50.620">
    <property type="entry name" value="HUPs"/>
    <property type="match status" value="1"/>
</dbReference>
<comment type="catalytic activity">
    <reaction evidence="5">
        <text>deamido-NAD(+) + L-glutamine + ATP + H2O = L-glutamate + AMP + diphosphate + NAD(+) + H(+)</text>
        <dbReference type="Rhea" id="RHEA:24384"/>
        <dbReference type="ChEBI" id="CHEBI:15377"/>
        <dbReference type="ChEBI" id="CHEBI:15378"/>
        <dbReference type="ChEBI" id="CHEBI:29985"/>
        <dbReference type="ChEBI" id="CHEBI:30616"/>
        <dbReference type="ChEBI" id="CHEBI:33019"/>
        <dbReference type="ChEBI" id="CHEBI:57540"/>
        <dbReference type="ChEBI" id="CHEBI:58359"/>
        <dbReference type="ChEBI" id="CHEBI:58437"/>
        <dbReference type="ChEBI" id="CHEBI:456215"/>
        <dbReference type="EC" id="6.3.5.1"/>
    </reaction>
</comment>
<dbReference type="Gene3D" id="3.60.110.10">
    <property type="entry name" value="Carbon-nitrogen hydrolase"/>
    <property type="match status" value="1"/>
</dbReference>
<comment type="similarity">
    <text evidence="5">In the C-terminal section; belongs to the NAD synthetase family.</text>
</comment>
<evidence type="ECO:0000313" key="9">
    <source>
        <dbReference type="Proteomes" id="UP000823631"/>
    </source>
</evidence>
<dbReference type="SUPFAM" id="SSF52402">
    <property type="entry name" value="Adenine nucleotide alpha hydrolases-like"/>
    <property type="match status" value="1"/>
</dbReference>
<dbReference type="InterPro" id="IPR014729">
    <property type="entry name" value="Rossmann-like_a/b/a_fold"/>
</dbReference>
<evidence type="ECO:0000256" key="6">
    <source>
        <dbReference type="RuleBase" id="RU003811"/>
    </source>
</evidence>
<dbReference type="InterPro" id="IPR003694">
    <property type="entry name" value="NAD_synthase"/>
</dbReference>
<reference evidence="8" key="2">
    <citation type="journal article" date="2021" name="PeerJ">
        <title>Extensive microbial diversity within the chicken gut microbiome revealed by metagenomics and culture.</title>
        <authorList>
            <person name="Gilroy R."/>
            <person name="Ravi A."/>
            <person name="Getino M."/>
            <person name="Pursley I."/>
            <person name="Horton D.L."/>
            <person name="Alikhan N.F."/>
            <person name="Baker D."/>
            <person name="Gharbi K."/>
            <person name="Hall N."/>
            <person name="Watson M."/>
            <person name="Adriaenssens E.M."/>
            <person name="Foster-Nyarko E."/>
            <person name="Jarju S."/>
            <person name="Secka A."/>
            <person name="Antonio M."/>
            <person name="Oren A."/>
            <person name="Chaudhuri R.R."/>
            <person name="La Ragione R."/>
            <person name="Hildebrand F."/>
            <person name="Pallen M.J."/>
        </authorList>
    </citation>
    <scope>NUCLEOTIDE SEQUENCE</scope>
    <source>
        <strain evidence="8">17213</strain>
    </source>
</reference>
<dbReference type="NCBIfam" id="TIGR00552">
    <property type="entry name" value="nadE"/>
    <property type="match status" value="1"/>
</dbReference>
<dbReference type="CDD" id="cd00553">
    <property type="entry name" value="NAD_synthase"/>
    <property type="match status" value="1"/>
</dbReference>
<keyword evidence="4 5" id="KW-0520">NAD</keyword>
<evidence type="ECO:0000256" key="1">
    <source>
        <dbReference type="ARBA" id="ARBA00022598"/>
    </source>
</evidence>